<sequence>MAWWTVLLVSLLPFALFISCGTAESQLEWFSIGGTLYGVNAKKVNWQEAFLLCASDGSDLASFDSSQEMKEAEAFLKEKYGKKRYFWSSAVNIFDGKTWVFMSSGQKATDLNWCPGEPNNFENSEACSLLKTDSGCWNDAVCAENHHDQDHYALCKRRFPYDYSIFTTVKGWVVNLFQRLHFV</sequence>
<dbReference type="SUPFAM" id="SSF56436">
    <property type="entry name" value="C-type lectin-like"/>
    <property type="match status" value="1"/>
</dbReference>
<organism evidence="3">
    <name type="scientific">Hemiscolopendra marginata</name>
    <dbReference type="NCBI Taxonomy" id="943146"/>
    <lineage>
        <taxon>Eukaryota</taxon>
        <taxon>Metazoa</taxon>
        <taxon>Ecdysozoa</taxon>
        <taxon>Arthropoda</taxon>
        <taxon>Myriapoda</taxon>
        <taxon>Chilopoda</taxon>
        <taxon>Pleurostigmophora</taxon>
        <taxon>Scolopendromorpha</taxon>
        <taxon>Scolopendridae</taxon>
        <taxon>Hemiscolopendra</taxon>
    </lineage>
</organism>
<evidence type="ECO:0000313" key="3">
    <source>
        <dbReference type="EMBL" id="MUP40359.1"/>
    </source>
</evidence>
<dbReference type="Gene3D" id="3.10.100.10">
    <property type="entry name" value="Mannose-Binding Protein A, subunit A"/>
    <property type="match status" value="1"/>
</dbReference>
<dbReference type="AlphaFoldDB" id="A0A646QEF8"/>
<dbReference type="PANTHER" id="PTHR22803">
    <property type="entry name" value="MANNOSE, PHOSPHOLIPASE, LECTIN RECEPTOR RELATED"/>
    <property type="match status" value="1"/>
</dbReference>
<evidence type="ECO:0000259" key="2">
    <source>
        <dbReference type="PROSITE" id="PS50041"/>
    </source>
</evidence>
<proteinExistence type="predicted"/>
<reference evidence="3" key="1">
    <citation type="submission" date="2018-11" db="EMBL/GenBank/DDBJ databases">
        <title>Venom-gland transcriptomics and venom proteomics of the Florida green centipede (Hemiscolopendra marginata) reveal sex-based variation in a centipede venom.</title>
        <authorList>
            <person name="Nystrom G.S."/>
            <person name="Ward M.J."/>
            <person name="Ellsworth S.A."/>
            <person name="Rokyta D.R."/>
        </authorList>
    </citation>
    <scope>NUCLEOTIDE SEQUENCE</scope>
    <source>
        <tissue evidence="3">Venom gland</tissue>
    </source>
</reference>
<dbReference type="PROSITE" id="PS50041">
    <property type="entry name" value="C_TYPE_LECTIN_2"/>
    <property type="match status" value="1"/>
</dbReference>
<feature type="chain" id="PRO_5025069704" evidence="1">
    <location>
        <begin position="24"/>
        <end position="183"/>
    </location>
</feature>
<feature type="domain" description="C-type lectin" evidence="2">
    <location>
        <begin position="32"/>
        <end position="142"/>
    </location>
</feature>
<dbReference type="EMBL" id="GHBY01000182">
    <property type="protein sequence ID" value="MUP40359.1"/>
    <property type="molecule type" value="Transcribed_RNA"/>
</dbReference>
<keyword evidence="3" id="KW-0430">Lectin</keyword>
<feature type="signal peptide" evidence="1">
    <location>
        <begin position="1"/>
        <end position="23"/>
    </location>
</feature>
<accession>A0A646QEF8</accession>
<keyword evidence="1" id="KW-0732">Signal</keyword>
<dbReference type="InterPro" id="IPR050111">
    <property type="entry name" value="C-type_lectin/snaclec_domain"/>
</dbReference>
<dbReference type="InterPro" id="IPR001304">
    <property type="entry name" value="C-type_lectin-like"/>
</dbReference>
<dbReference type="Pfam" id="PF00059">
    <property type="entry name" value="Lectin_C"/>
    <property type="match status" value="1"/>
</dbReference>
<evidence type="ECO:0000256" key="1">
    <source>
        <dbReference type="SAM" id="SignalP"/>
    </source>
</evidence>
<dbReference type="InterPro" id="IPR016186">
    <property type="entry name" value="C-type_lectin-like/link_sf"/>
</dbReference>
<dbReference type="SMART" id="SM00034">
    <property type="entry name" value="CLECT"/>
    <property type="match status" value="1"/>
</dbReference>
<dbReference type="InterPro" id="IPR016187">
    <property type="entry name" value="CTDL_fold"/>
</dbReference>
<protein>
    <submittedName>
        <fullName evidence="3">C-type lectin</fullName>
    </submittedName>
</protein>
<dbReference type="GO" id="GO:0030246">
    <property type="term" value="F:carbohydrate binding"/>
    <property type="evidence" value="ECO:0007669"/>
    <property type="project" value="UniProtKB-KW"/>
</dbReference>
<name>A0A646QEF8_9MYRI</name>
<dbReference type="CDD" id="cd00037">
    <property type="entry name" value="CLECT"/>
    <property type="match status" value="1"/>
</dbReference>